<evidence type="ECO:0000313" key="11">
    <source>
        <dbReference type="Proteomes" id="UP000533017"/>
    </source>
</evidence>
<evidence type="ECO:0000256" key="6">
    <source>
        <dbReference type="ARBA" id="ARBA00023288"/>
    </source>
</evidence>
<keyword evidence="6" id="KW-0449">Lipoprotein</keyword>
<dbReference type="CDD" id="cd06354">
    <property type="entry name" value="PBP1_PrnA-like"/>
    <property type="match status" value="1"/>
</dbReference>
<sequence>MTKYLKGLAVLGAVALVVTGCGSKPTESNSGSGGNGSKSNTAAKDFRACMVSDSGGFDDKSFNQTSYQGFTDAAKELNIKTSTAESKSDSDYSKNVGGMVDAKCNAIVTVGFKLGDQTAKSAAANPNIKWGIVDYDIAATDLKKTGLKEVPKNVKSLLFDTAQSSFLAGYLAAGMTKTGKVGTFGGLPIPTVTIFMDGYWEGVQYYNKVKKKNVQVLGWSEQSQKGLFTNDFENKAQGKNTASNLISQGADIIFPVAGPAGLGGLQAAKASGGKVNAIWVDTDGCKSAAEYCDVLLTSVYKGMDVAVKDVVTTAADDKFDSTAYVGTLKNDGTGLSPYHQWDSKIPSELKDEVTQLKQDIIDGKITIKSKAQPQSK</sequence>
<gene>
    <name evidence="8" type="ORF">FHR37_003482</name>
    <name evidence="9" type="ORF">SAMN05421678_101488</name>
</gene>
<dbReference type="RefSeq" id="WP_092880578.1">
    <property type="nucleotide sequence ID" value="NZ_FOOI01000001.1"/>
</dbReference>
<dbReference type="AlphaFoldDB" id="A0A1I2KT29"/>
<keyword evidence="11" id="KW-1185">Reference proteome</keyword>
<dbReference type="InterPro" id="IPR050957">
    <property type="entry name" value="BMP_lipoprotein"/>
</dbReference>
<evidence type="ECO:0000256" key="2">
    <source>
        <dbReference type="ARBA" id="ARBA00008610"/>
    </source>
</evidence>
<evidence type="ECO:0000256" key="4">
    <source>
        <dbReference type="ARBA" id="ARBA00022729"/>
    </source>
</evidence>
<evidence type="ECO:0000256" key="3">
    <source>
        <dbReference type="ARBA" id="ARBA00022475"/>
    </source>
</evidence>
<dbReference type="Pfam" id="PF02608">
    <property type="entry name" value="Bmp"/>
    <property type="match status" value="1"/>
</dbReference>
<dbReference type="STRING" id="504797.SAMN05421678_101488"/>
<dbReference type="Proteomes" id="UP000199052">
    <property type="component" value="Unassembled WGS sequence"/>
</dbReference>
<evidence type="ECO:0000313" key="10">
    <source>
        <dbReference type="Proteomes" id="UP000199052"/>
    </source>
</evidence>
<dbReference type="PANTHER" id="PTHR34296:SF2">
    <property type="entry name" value="ABC TRANSPORTER GUANOSINE-BINDING PROTEIN NUPN"/>
    <property type="match status" value="1"/>
</dbReference>
<evidence type="ECO:0000259" key="7">
    <source>
        <dbReference type="Pfam" id="PF02608"/>
    </source>
</evidence>
<comment type="similarity">
    <text evidence="2">Belongs to the BMP lipoprotein family.</text>
</comment>
<dbReference type="Gene3D" id="3.40.50.2300">
    <property type="match status" value="2"/>
</dbReference>
<keyword evidence="3" id="KW-1003">Cell membrane</keyword>
<reference evidence="9 10" key="1">
    <citation type="submission" date="2016-10" db="EMBL/GenBank/DDBJ databases">
        <authorList>
            <person name="de Groot N.N."/>
        </authorList>
    </citation>
    <scope>NUCLEOTIDE SEQUENCE [LARGE SCALE GENOMIC DNA]</scope>
    <source>
        <strain evidence="9 10">CPCC 202808</strain>
    </source>
</reference>
<accession>A0A1I2KT29</accession>
<dbReference type="EMBL" id="FOOI01000001">
    <property type="protein sequence ID" value="SFF69703.1"/>
    <property type="molecule type" value="Genomic_DNA"/>
</dbReference>
<evidence type="ECO:0000256" key="1">
    <source>
        <dbReference type="ARBA" id="ARBA00004193"/>
    </source>
</evidence>
<dbReference type="PANTHER" id="PTHR34296">
    <property type="entry name" value="TRANSCRIPTIONAL ACTIVATOR PROTEIN MED"/>
    <property type="match status" value="1"/>
</dbReference>
<name>A0A1I2KT29_9ACTN</name>
<reference evidence="8 11" key="2">
    <citation type="submission" date="2020-07" db="EMBL/GenBank/DDBJ databases">
        <title>Sequencing the genomes of 1000 actinobacteria strains.</title>
        <authorList>
            <person name="Klenk H.-P."/>
        </authorList>
    </citation>
    <scope>NUCLEOTIDE SEQUENCE [LARGE SCALE GENOMIC DNA]</scope>
    <source>
        <strain evidence="8 11">DSM 45117</strain>
    </source>
</reference>
<dbReference type="EMBL" id="JACBZA010000001">
    <property type="protein sequence ID" value="NYH84631.1"/>
    <property type="molecule type" value="Genomic_DNA"/>
</dbReference>
<dbReference type="InterPro" id="IPR028082">
    <property type="entry name" value="Peripla_BP_I"/>
</dbReference>
<comment type="subcellular location">
    <subcellularLocation>
        <location evidence="1">Cell membrane</location>
        <topology evidence="1">Lipid-anchor</topology>
    </subcellularLocation>
</comment>
<proteinExistence type="inferred from homology"/>
<evidence type="ECO:0000313" key="9">
    <source>
        <dbReference type="EMBL" id="SFF69703.1"/>
    </source>
</evidence>
<dbReference type="InterPro" id="IPR003760">
    <property type="entry name" value="PnrA-like"/>
</dbReference>
<keyword evidence="4" id="KW-0732">Signal</keyword>
<dbReference type="OrthoDB" id="9784230at2"/>
<keyword evidence="5" id="KW-0472">Membrane</keyword>
<dbReference type="SUPFAM" id="SSF53822">
    <property type="entry name" value="Periplasmic binding protein-like I"/>
    <property type="match status" value="1"/>
</dbReference>
<dbReference type="GO" id="GO:0005886">
    <property type="term" value="C:plasma membrane"/>
    <property type="evidence" value="ECO:0007669"/>
    <property type="project" value="UniProtKB-SubCell"/>
</dbReference>
<organism evidence="9 10">
    <name type="scientific">Actinopolymorpha cephalotaxi</name>
    <dbReference type="NCBI Taxonomy" id="504797"/>
    <lineage>
        <taxon>Bacteria</taxon>
        <taxon>Bacillati</taxon>
        <taxon>Actinomycetota</taxon>
        <taxon>Actinomycetes</taxon>
        <taxon>Propionibacteriales</taxon>
        <taxon>Actinopolymorphaceae</taxon>
        <taxon>Actinopolymorpha</taxon>
    </lineage>
</organism>
<protein>
    <submittedName>
        <fullName evidence="9">Basic membrane protein A</fullName>
    </submittedName>
</protein>
<evidence type="ECO:0000256" key="5">
    <source>
        <dbReference type="ARBA" id="ARBA00023136"/>
    </source>
</evidence>
<dbReference type="Proteomes" id="UP000533017">
    <property type="component" value="Unassembled WGS sequence"/>
</dbReference>
<feature type="domain" description="ABC transporter substrate-binding protein PnrA-like" evidence="7">
    <location>
        <begin position="49"/>
        <end position="369"/>
    </location>
</feature>
<evidence type="ECO:0000313" key="8">
    <source>
        <dbReference type="EMBL" id="NYH84631.1"/>
    </source>
</evidence>
<dbReference type="PROSITE" id="PS51257">
    <property type="entry name" value="PROKAR_LIPOPROTEIN"/>
    <property type="match status" value="1"/>
</dbReference>